<dbReference type="Proteomes" id="UP001501461">
    <property type="component" value="Unassembled WGS sequence"/>
</dbReference>
<organism evidence="1 2">
    <name type="scientific">Yaniella flava</name>
    <dbReference type="NCBI Taxonomy" id="287930"/>
    <lineage>
        <taxon>Bacteria</taxon>
        <taxon>Bacillati</taxon>
        <taxon>Actinomycetota</taxon>
        <taxon>Actinomycetes</taxon>
        <taxon>Micrococcales</taxon>
        <taxon>Micrococcaceae</taxon>
        <taxon>Yaniella</taxon>
    </lineage>
</organism>
<evidence type="ECO:0000313" key="2">
    <source>
        <dbReference type="Proteomes" id="UP001501461"/>
    </source>
</evidence>
<proteinExistence type="predicted"/>
<comment type="caution">
    <text evidence="1">The sequence shown here is derived from an EMBL/GenBank/DDBJ whole genome shotgun (WGS) entry which is preliminary data.</text>
</comment>
<evidence type="ECO:0000313" key="1">
    <source>
        <dbReference type="EMBL" id="GAA2031616.1"/>
    </source>
</evidence>
<reference evidence="2" key="1">
    <citation type="journal article" date="2019" name="Int. J. Syst. Evol. Microbiol.">
        <title>The Global Catalogue of Microorganisms (GCM) 10K type strain sequencing project: providing services to taxonomists for standard genome sequencing and annotation.</title>
        <authorList>
            <consortium name="The Broad Institute Genomics Platform"/>
            <consortium name="The Broad Institute Genome Sequencing Center for Infectious Disease"/>
            <person name="Wu L."/>
            <person name="Ma J."/>
        </authorList>
    </citation>
    <scope>NUCLEOTIDE SEQUENCE [LARGE SCALE GENOMIC DNA]</scope>
    <source>
        <strain evidence="2">JCM 13595</strain>
    </source>
</reference>
<name>A0ABP5FQJ9_9MICC</name>
<dbReference type="RefSeq" id="WP_343956492.1">
    <property type="nucleotide sequence ID" value="NZ_BAAAMN010000015.1"/>
</dbReference>
<accession>A0ABP5FQJ9</accession>
<sequence>MVDTGPSEESAKAPTAIAAAQQFLDLSQEYLELVPKLKSQALPIGNSARSRTTKRVAALAVVMQRKFVTRRENTYMPGILERILAEHKDELSPETRKNITAFKHELSGAVKQLHEANAIINDGTNKSASTAVVVPQITYGRLLHADYQKWQDGGPNPWFTAALSFLVSQDRFRDYIEKMRSCLMDLTEQNILESLAYEFNIEEDFLSPNGKIE</sequence>
<keyword evidence="2" id="KW-1185">Reference proteome</keyword>
<dbReference type="EMBL" id="BAAAMN010000015">
    <property type="protein sequence ID" value="GAA2031616.1"/>
    <property type="molecule type" value="Genomic_DNA"/>
</dbReference>
<protein>
    <submittedName>
        <fullName evidence="1">Uncharacterized protein</fullName>
    </submittedName>
</protein>
<gene>
    <name evidence="1" type="ORF">GCM10009720_09840</name>
</gene>